<comment type="subunit">
    <text evidence="7">Self-associates. Interacts with BBS9; the interaction mediates the association of LZTL1 with the BBsome complex and regulates BBSome ciliary trafficking.</text>
</comment>
<sequence>MVDKKCRRHFYIRTKRSVEDQELEKKFSQTGAFQNMKKMLGQKNSQLKQLRIKLEKYEPLENDKIECEED</sequence>
<keyword evidence="9" id="KW-1185">Reference proteome</keyword>
<evidence type="ECO:0000256" key="7">
    <source>
        <dbReference type="ARBA" id="ARBA00026004"/>
    </source>
</evidence>
<protein>
    <recommendedName>
        <fullName evidence="3">Leucine zipper transcription factor-like protein 1</fullName>
    </recommendedName>
</protein>
<comment type="subcellular location">
    <subcellularLocation>
        <location evidence="1">Cytoplasm</location>
    </subcellularLocation>
</comment>
<accession>A0A5N5SU87</accession>
<reference evidence="8 9" key="1">
    <citation type="journal article" date="2019" name="PLoS Biol.">
        <title>Sex chromosomes control vertical transmission of feminizing Wolbachia symbionts in an isopod.</title>
        <authorList>
            <person name="Becking T."/>
            <person name="Chebbi M.A."/>
            <person name="Giraud I."/>
            <person name="Moumen B."/>
            <person name="Laverre T."/>
            <person name="Caubet Y."/>
            <person name="Peccoud J."/>
            <person name="Gilbert C."/>
            <person name="Cordaux R."/>
        </authorList>
    </citation>
    <scope>NUCLEOTIDE SEQUENCE [LARGE SCALE GENOMIC DNA]</scope>
    <source>
        <strain evidence="8">ANa2</strain>
        <tissue evidence="8">Whole body excluding digestive tract and cuticle</tissue>
    </source>
</reference>
<evidence type="ECO:0000313" key="9">
    <source>
        <dbReference type="Proteomes" id="UP000326759"/>
    </source>
</evidence>
<comment type="similarity">
    <text evidence="2">Belongs to the LZTFL1 family.</text>
</comment>
<organism evidence="8 9">
    <name type="scientific">Armadillidium nasatum</name>
    <dbReference type="NCBI Taxonomy" id="96803"/>
    <lineage>
        <taxon>Eukaryota</taxon>
        <taxon>Metazoa</taxon>
        <taxon>Ecdysozoa</taxon>
        <taxon>Arthropoda</taxon>
        <taxon>Crustacea</taxon>
        <taxon>Multicrustacea</taxon>
        <taxon>Malacostraca</taxon>
        <taxon>Eumalacostraca</taxon>
        <taxon>Peracarida</taxon>
        <taxon>Isopoda</taxon>
        <taxon>Oniscidea</taxon>
        <taxon>Crinocheta</taxon>
        <taxon>Armadillidiidae</taxon>
        <taxon>Armadillidium</taxon>
    </lineage>
</organism>
<name>A0A5N5SU87_9CRUS</name>
<dbReference type="Proteomes" id="UP000326759">
    <property type="component" value="Unassembled WGS sequence"/>
</dbReference>
<evidence type="ECO:0000256" key="2">
    <source>
        <dbReference type="ARBA" id="ARBA00008868"/>
    </source>
</evidence>
<keyword evidence="5" id="KW-0175">Coiled coil</keyword>
<evidence type="ECO:0000256" key="3">
    <source>
        <dbReference type="ARBA" id="ARBA00018920"/>
    </source>
</evidence>
<dbReference type="EMBL" id="SEYY01019930">
    <property type="protein sequence ID" value="KAB7497771.1"/>
    <property type="molecule type" value="Genomic_DNA"/>
</dbReference>
<dbReference type="InterPro" id="IPR026157">
    <property type="entry name" value="LZTFL1"/>
</dbReference>
<dbReference type="Pfam" id="PF15294">
    <property type="entry name" value="Leu_zip"/>
    <property type="match status" value="1"/>
</dbReference>
<dbReference type="GO" id="GO:1903565">
    <property type="term" value="P:negative regulation of protein localization to cilium"/>
    <property type="evidence" value="ECO:0007669"/>
    <property type="project" value="TreeGrafter"/>
</dbReference>
<dbReference type="OrthoDB" id="313412at2759"/>
<evidence type="ECO:0000256" key="5">
    <source>
        <dbReference type="ARBA" id="ARBA00023054"/>
    </source>
</evidence>
<dbReference type="PANTHER" id="PTHR21635:SF0">
    <property type="entry name" value="LEUCINE ZIPPER TRANSCRIPTION FACTOR-LIKE PROTEIN 1"/>
    <property type="match status" value="1"/>
</dbReference>
<evidence type="ECO:0000256" key="4">
    <source>
        <dbReference type="ARBA" id="ARBA00022490"/>
    </source>
</evidence>
<proteinExistence type="inferred from homology"/>
<comment type="function">
    <text evidence="6">Regulates ciliary localization of the BBSome complex. Together with the BBSome complex, controls SMO ciliary trafficking and contributes to the sonic hedgehog (SHH) pathway regulation. May play a role in neurite outgrowth. May have tumor suppressor function.</text>
</comment>
<keyword evidence="4" id="KW-0963">Cytoplasm</keyword>
<gene>
    <name evidence="8" type="primary">LZTFL1</name>
    <name evidence="8" type="ORF">Anas_10253</name>
</gene>
<dbReference type="AlphaFoldDB" id="A0A5N5SU87"/>
<dbReference type="GO" id="GO:0005737">
    <property type="term" value="C:cytoplasm"/>
    <property type="evidence" value="ECO:0007669"/>
    <property type="project" value="UniProtKB-SubCell"/>
</dbReference>
<evidence type="ECO:0000313" key="8">
    <source>
        <dbReference type="EMBL" id="KAB7497771.1"/>
    </source>
</evidence>
<evidence type="ECO:0000256" key="6">
    <source>
        <dbReference type="ARBA" id="ARBA00024898"/>
    </source>
</evidence>
<dbReference type="PANTHER" id="PTHR21635">
    <property type="entry name" value="LEUCINE ZIPPER TRANSCRIPTION FACTOR LIKE"/>
    <property type="match status" value="1"/>
</dbReference>
<evidence type="ECO:0000256" key="1">
    <source>
        <dbReference type="ARBA" id="ARBA00004496"/>
    </source>
</evidence>
<comment type="caution">
    <text evidence="8">The sequence shown here is derived from an EMBL/GenBank/DDBJ whole genome shotgun (WGS) entry which is preliminary data.</text>
</comment>